<gene>
    <name evidence="1" type="ORF">F4821DRAFT_242130</name>
</gene>
<dbReference type="EMBL" id="MU394333">
    <property type="protein sequence ID" value="KAI6084699.1"/>
    <property type="molecule type" value="Genomic_DNA"/>
</dbReference>
<protein>
    <submittedName>
        <fullName evidence="1">Uncharacterized protein</fullName>
    </submittedName>
</protein>
<keyword evidence="2" id="KW-1185">Reference proteome</keyword>
<reference evidence="1 2" key="1">
    <citation type="journal article" date="2022" name="New Phytol.">
        <title>Ecological generalism drives hyperdiversity of secondary metabolite gene clusters in xylarialean endophytes.</title>
        <authorList>
            <person name="Franco M.E.E."/>
            <person name="Wisecaver J.H."/>
            <person name="Arnold A.E."/>
            <person name="Ju Y.M."/>
            <person name="Slot J.C."/>
            <person name="Ahrendt S."/>
            <person name="Moore L.P."/>
            <person name="Eastman K.E."/>
            <person name="Scott K."/>
            <person name="Konkel Z."/>
            <person name="Mondo S.J."/>
            <person name="Kuo A."/>
            <person name="Hayes R.D."/>
            <person name="Haridas S."/>
            <person name="Andreopoulos B."/>
            <person name="Riley R."/>
            <person name="LaButti K."/>
            <person name="Pangilinan J."/>
            <person name="Lipzen A."/>
            <person name="Amirebrahimi M."/>
            <person name="Yan J."/>
            <person name="Adam C."/>
            <person name="Keymanesh K."/>
            <person name="Ng V."/>
            <person name="Louie K."/>
            <person name="Northen T."/>
            <person name="Drula E."/>
            <person name="Henrissat B."/>
            <person name="Hsieh H.M."/>
            <person name="Youens-Clark K."/>
            <person name="Lutzoni F."/>
            <person name="Miadlikowska J."/>
            <person name="Eastwood D.C."/>
            <person name="Hamelin R.C."/>
            <person name="Grigoriev I.V."/>
            <person name="U'Ren J.M."/>
        </authorList>
    </citation>
    <scope>NUCLEOTIDE SEQUENCE [LARGE SCALE GENOMIC DNA]</scope>
    <source>
        <strain evidence="1 2">ER1909</strain>
    </source>
</reference>
<comment type="caution">
    <text evidence="1">The sequence shown here is derived from an EMBL/GenBank/DDBJ whole genome shotgun (WGS) entry which is preliminary data.</text>
</comment>
<evidence type="ECO:0000313" key="2">
    <source>
        <dbReference type="Proteomes" id="UP001497680"/>
    </source>
</evidence>
<dbReference type="Proteomes" id="UP001497680">
    <property type="component" value="Unassembled WGS sequence"/>
</dbReference>
<organism evidence="1 2">
    <name type="scientific">Hypoxylon rubiginosum</name>
    <dbReference type="NCBI Taxonomy" id="110542"/>
    <lineage>
        <taxon>Eukaryota</taxon>
        <taxon>Fungi</taxon>
        <taxon>Dikarya</taxon>
        <taxon>Ascomycota</taxon>
        <taxon>Pezizomycotina</taxon>
        <taxon>Sordariomycetes</taxon>
        <taxon>Xylariomycetidae</taxon>
        <taxon>Xylariales</taxon>
        <taxon>Hypoxylaceae</taxon>
        <taxon>Hypoxylon</taxon>
    </lineage>
</organism>
<name>A0ACC0CW76_9PEZI</name>
<sequence length="372" mass="41204">MALPPPPPGLDLTETRVPELFGSLLTTWIVATIVVALRFYAHRLIRTPFWREDWLVLGALVSAGVHVYTSLIYMVSHGVGRHIWVGSPDAAEVWATGLFISEVVYTLTVVMVKLSTLSFYWRLFASKRSIRIPIWILVSIVSAWGIAVLLITFFQCSPPRAFWDRYDPIHALAPGDYSCSVNTNNFFIGNSIPNIVSDACIVFLPLPYIWSLQMRRAQKIALGGIFLLGIFVTIISGVRLLFILTVDVTSPDITWNFSDTIIWTNTEGNLAIVGCCLPLLKPIAVIVFRGRAKLTSENSDPSSAPSASLGVRAKAERTLPSYLRSDVHTSVSRNSASSRPFVRLPENNSNGWQENDGGAVELQDLRTNDCHS</sequence>
<proteinExistence type="predicted"/>
<evidence type="ECO:0000313" key="1">
    <source>
        <dbReference type="EMBL" id="KAI6084699.1"/>
    </source>
</evidence>
<accession>A0ACC0CW76</accession>